<name>A0A7W3R9S3_9ACTN</name>
<dbReference type="EMBL" id="JACJII010000001">
    <property type="protein sequence ID" value="MBA9005071.1"/>
    <property type="molecule type" value="Genomic_DNA"/>
</dbReference>
<evidence type="ECO:0000313" key="2">
    <source>
        <dbReference type="Proteomes" id="UP000539313"/>
    </source>
</evidence>
<dbReference type="Proteomes" id="UP000539313">
    <property type="component" value="Unassembled WGS sequence"/>
</dbReference>
<dbReference type="InterPro" id="IPR036388">
    <property type="entry name" value="WH-like_DNA-bd_sf"/>
</dbReference>
<dbReference type="RefSeq" id="WP_182706358.1">
    <property type="nucleotide sequence ID" value="NZ_JACJII010000001.1"/>
</dbReference>
<keyword evidence="1" id="KW-0238">DNA-binding</keyword>
<gene>
    <name evidence="1" type="ORF">HNR21_003953</name>
</gene>
<dbReference type="AlphaFoldDB" id="A0A7W3R9S3"/>
<organism evidence="1 2">
    <name type="scientific">Thermomonospora cellulosilytica</name>
    <dbReference type="NCBI Taxonomy" id="1411118"/>
    <lineage>
        <taxon>Bacteria</taxon>
        <taxon>Bacillati</taxon>
        <taxon>Actinomycetota</taxon>
        <taxon>Actinomycetes</taxon>
        <taxon>Streptosporangiales</taxon>
        <taxon>Thermomonosporaceae</taxon>
        <taxon>Thermomonospora</taxon>
    </lineage>
</organism>
<comment type="caution">
    <text evidence="1">The sequence shown here is derived from an EMBL/GenBank/DDBJ whole genome shotgun (WGS) entry which is preliminary data.</text>
</comment>
<reference evidence="1 2" key="1">
    <citation type="submission" date="2020-08" db="EMBL/GenBank/DDBJ databases">
        <title>Sequencing the genomes of 1000 actinobacteria strains.</title>
        <authorList>
            <person name="Klenk H.-P."/>
        </authorList>
    </citation>
    <scope>NUCLEOTIDE SEQUENCE [LARGE SCALE GENOMIC DNA]</scope>
    <source>
        <strain evidence="1 2">DSM 45823</strain>
    </source>
</reference>
<sequence>MALRLQCTEMVTAQRREGETGPACRYYRIIDAGGAVLRRTATGWEVFAHAVNALLRKVVIR</sequence>
<keyword evidence="2" id="KW-1185">Reference proteome</keyword>
<dbReference type="Gene3D" id="1.10.10.10">
    <property type="entry name" value="Winged helix-like DNA-binding domain superfamily/Winged helix DNA-binding domain"/>
    <property type="match status" value="1"/>
</dbReference>
<proteinExistence type="predicted"/>
<dbReference type="GO" id="GO:0003677">
    <property type="term" value="F:DNA binding"/>
    <property type="evidence" value="ECO:0007669"/>
    <property type="project" value="UniProtKB-KW"/>
</dbReference>
<protein>
    <submittedName>
        <fullName evidence="1">DNA-binding PadR family transcriptional regulator</fullName>
    </submittedName>
</protein>
<evidence type="ECO:0000313" key="1">
    <source>
        <dbReference type="EMBL" id="MBA9005071.1"/>
    </source>
</evidence>
<accession>A0A7W3R9S3</accession>